<dbReference type="EMBL" id="CACVAY010000139">
    <property type="protein sequence ID" value="CAA6827187.1"/>
    <property type="molecule type" value="Genomic_DNA"/>
</dbReference>
<proteinExistence type="predicted"/>
<evidence type="ECO:0000313" key="1">
    <source>
        <dbReference type="EMBL" id="CAA6827187.1"/>
    </source>
</evidence>
<name>A0A6S6UA92_9GAMM</name>
<gene>
    <name evidence="1" type="ORF">HELGO_WM8363</name>
</gene>
<protein>
    <submittedName>
        <fullName evidence="1">Uncharacterized protein</fullName>
    </submittedName>
</protein>
<accession>A0A6S6UA92</accession>
<organism evidence="1">
    <name type="scientific">uncultured Thiotrichaceae bacterium</name>
    <dbReference type="NCBI Taxonomy" id="298394"/>
    <lineage>
        <taxon>Bacteria</taxon>
        <taxon>Pseudomonadati</taxon>
        <taxon>Pseudomonadota</taxon>
        <taxon>Gammaproteobacteria</taxon>
        <taxon>Thiotrichales</taxon>
        <taxon>Thiotrichaceae</taxon>
        <taxon>environmental samples</taxon>
    </lineage>
</organism>
<dbReference type="AlphaFoldDB" id="A0A6S6UA92"/>
<sequence>MTVSQTQLQTLLLPRLKESDIIYQKFRAIHAHIAEGSEVITTIIDDKVETQNIAEAGDYIVKNLTRSEEMYIVPKEKFPRLYQFSKNIDDSWDAYIPKGQIKALEVTPQVLSLLEQTSPFLILAPWGEEQQVEIHDYLVTPLAKQNEIYRVARSAFGETYQPIT</sequence>
<reference evidence="1" key="1">
    <citation type="submission" date="2020-01" db="EMBL/GenBank/DDBJ databases">
        <authorList>
            <person name="Meier V. D."/>
            <person name="Meier V D."/>
        </authorList>
    </citation>
    <scope>NUCLEOTIDE SEQUENCE</scope>
    <source>
        <strain evidence="1">HLG_WM_MAG_07</strain>
    </source>
</reference>